<gene>
    <name evidence="4" type="primary">GALNT10</name>
    <name evidence="4" type="ORF">CEXT_782311</name>
</gene>
<dbReference type="PANTHER" id="PTHR11675:SF134">
    <property type="entry name" value="N-ACETYLGALACTOSAMINYLTRANSFERASE 4-RELATED"/>
    <property type="match status" value="1"/>
</dbReference>
<evidence type="ECO:0000313" key="5">
    <source>
        <dbReference type="Proteomes" id="UP001054945"/>
    </source>
</evidence>
<organism evidence="4 5">
    <name type="scientific">Caerostris extrusa</name>
    <name type="common">Bark spider</name>
    <name type="synonym">Caerostris bankana</name>
    <dbReference type="NCBI Taxonomy" id="172846"/>
    <lineage>
        <taxon>Eukaryota</taxon>
        <taxon>Metazoa</taxon>
        <taxon>Ecdysozoa</taxon>
        <taxon>Arthropoda</taxon>
        <taxon>Chelicerata</taxon>
        <taxon>Arachnida</taxon>
        <taxon>Araneae</taxon>
        <taxon>Araneomorphae</taxon>
        <taxon>Entelegynae</taxon>
        <taxon>Araneoidea</taxon>
        <taxon>Araneidae</taxon>
        <taxon>Caerostris</taxon>
    </lineage>
</organism>
<dbReference type="InterPro" id="IPR001173">
    <property type="entry name" value="Glyco_trans_2-like"/>
</dbReference>
<sequence>TPEKKSWFKTKSIIIPHGPGEMALLSFCRKNLRAQKMNCTKMNGFNALVSDFISLNRTLPDIRHSRCKVKKYLSKLPKVSFVIPFHNEHWSTLLRTVTSVVNRSPSELIHEIILVDDFSTKGKSDSFIAIKTFNF</sequence>
<dbReference type="SUPFAM" id="SSF53448">
    <property type="entry name" value="Nucleotide-diphospho-sugar transferases"/>
    <property type="match status" value="1"/>
</dbReference>
<protein>
    <submittedName>
        <fullName evidence="4">Polypeptide N-acetylgalactosaminyltransferase 10</fullName>
    </submittedName>
</protein>
<evidence type="ECO:0000259" key="3">
    <source>
        <dbReference type="Pfam" id="PF00535"/>
    </source>
</evidence>
<evidence type="ECO:0000256" key="1">
    <source>
        <dbReference type="ARBA" id="ARBA00023157"/>
    </source>
</evidence>
<comment type="caution">
    <text evidence="4">The sequence shown here is derived from an EMBL/GenBank/DDBJ whole genome shotgun (WGS) entry which is preliminary data.</text>
</comment>
<dbReference type="GO" id="GO:0006493">
    <property type="term" value="P:protein O-linked glycosylation"/>
    <property type="evidence" value="ECO:0007669"/>
    <property type="project" value="TreeGrafter"/>
</dbReference>
<feature type="non-terminal residue" evidence="4">
    <location>
        <position position="1"/>
    </location>
</feature>
<name>A0AAV4N902_CAEEX</name>
<dbReference type="Gene3D" id="3.90.550.10">
    <property type="entry name" value="Spore Coat Polysaccharide Biosynthesis Protein SpsA, Chain A"/>
    <property type="match status" value="1"/>
</dbReference>
<evidence type="ECO:0000313" key="4">
    <source>
        <dbReference type="EMBL" id="GIX80300.1"/>
    </source>
</evidence>
<dbReference type="GO" id="GO:0004653">
    <property type="term" value="F:polypeptide N-acetylgalactosaminyltransferase activity"/>
    <property type="evidence" value="ECO:0007669"/>
    <property type="project" value="TreeGrafter"/>
</dbReference>
<keyword evidence="1" id="KW-1015">Disulfide bond</keyword>
<dbReference type="EMBL" id="BPLR01020582">
    <property type="protein sequence ID" value="GIX80300.1"/>
    <property type="molecule type" value="Genomic_DNA"/>
</dbReference>
<dbReference type="AlphaFoldDB" id="A0AAV4N902"/>
<dbReference type="GO" id="GO:0005794">
    <property type="term" value="C:Golgi apparatus"/>
    <property type="evidence" value="ECO:0007669"/>
    <property type="project" value="TreeGrafter"/>
</dbReference>
<dbReference type="InterPro" id="IPR029044">
    <property type="entry name" value="Nucleotide-diphossugar_trans"/>
</dbReference>
<keyword evidence="2" id="KW-0325">Glycoprotein</keyword>
<dbReference type="Pfam" id="PF00535">
    <property type="entry name" value="Glycos_transf_2"/>
    <property type="match status" value="1"/>
</dbReference>
<dbReference type="PANTHER" id="PTHR11675">
    <property type="entry name" value="N-ACETYLGALACTOSAMINYLTRANSFERASE"/>
    <property type="match status" value="1"/>
</dbReference>
<keyword evidence="5" id="KW-1185">Reference proteome</keyword>
<feature type="domain" description="Glycosyltransferase 2-like" evidence="3">
    <location>
        <begin position="80"/>
        <end position="122"/>
    </location>
</feature>
<reference evidence="4 5" key="1">
    <citation type="submission" date="2021-06" db="EMBL/GenBank/DDBJ databases">
        <title>Caerostris extrusa draft genome.</title>
        <authorList>
            <person name="Kono N."/>
            <person name="Arakawa K."/>
        </authorList>
    </citation>
    <scope>NUCLEOTIDE SEQUENCE [LARGE SCALE GENOMIC DNA]</scope>
</reference>
<evidence type="ECO:0000256" key="2">
    <source>
        <dbReference type="ARBA" id="ARBA00023180"/>
    </source>
</evidence>
<proteinExistence type="predicted"/>
<accession>A0AAV4N902</accession>
<dbReference type="Proteomes" id="UP001054945">
    <property type="component" value="Unassembled WGS sequence"/>
</dbReference>